<dbReference type="PANTHER" id="PTHR24404">
    <property type="entry name" value="ZINC FINGER PROTEIN"/>
    <property type="match status" value="1"/>
</dbReference>
<keyword evidence="5" id="KW-0862">Zinc</keyword>
<dbReference type="RefSeq" id="XP_022819015.1">
    <property type="nucleotide sequence ID" value="XM_022963247.1"/>
</dbReference>
<feature type="domain" description="C2H2-type" evidence="9">
    <location>
        <begin position="176"/>
        <end position="198"/>
    </location>
</feature>
<dbReference type="Proteomes" id="UP000301870">
    <property type="component" value="Chromosome 13"/>
</dbReference>
<evidence type="ECO:0000256" key="8">
    <source>
        <dbReference type="PROSITE-ProRule" id="PRU00042"/>
    </source>
</evidence>
<dbReference type="SMART" id="SM00355">
    <property type="entry name" value="ZnF_C2H2"/>
    <property type="match status" value="5"/>
</dbReference>
<dbReference type="InterPro" id="IPR036236">
    <property type="entry name" value="Znf_C2H2_sf"/>
</dbReference>
<proteinExistence type="predicted"/>
<accession>A0A9J7DVN2</accession>
<dbReference type="SUPFAM" id="SSF57667">
    <property type="entry name" value="beta-beta-alpha zinc fingers"/>
    <property type="match status" value="2"/>
</dbReference>
<evidence type="ECO:0000256" key="6">
    <source>
        <dbReference type="ARBA" id="ARBA00023125"/>
    </source>
</evidence>
<dbReference type="KEGG" id="sliu:111351342"/>
<reference evidence="11 12" key="1">
    <citation type="submission" date="2025-04" db="UniProtKB">
        <authorList>
            <consortium name="RefSeq"/>
        </authorList>
    </citation>
    <scope>IDENTIFICATION</scope>
    <source>
        <strain evidence="11 12">Ishihara</strain>
        <tissue evidence="11 12">Whole body</tissue>
    </source>
</reference>
<evidence type="ECO:0000313" key="12">
    <source>
        <dbReference type="RefSeq" id="XP_022819016.1"/>
    </source>
</evidence>
<dbReference type="GO" id="GO:0008270">
    <property type="term" value="F:zinc ion binding"/>
    <property type="evidence" value="ECO:0007669"/>
    <property type="project" value="UniProtKB-KW"/>
</dbReference>
<evidence type="ECO:0000256" key="4">
    <source>
        <dbReference type="ARBA" id="ARBA00022771"/>
    </source>
</evidence>
<dbReference type="GeneID" id="111351342"/>
<keyword evidence="7" id="KW-0539">Nucleus</keyword>
<dbReference type="Pfam" id="PF13909">
    <property type="entry name" value="zf-H2C2_5"/>
    <property type="match status" value="1"/>
</dbReference>
<evidence type="ECO:0000256" key="3">
    <source>
        <dbReference type="ARBA" id="ARBA00022737"/>
    </source>
</evidence>
<dbReference type="GO" id="GO:0003700">
    <property type="term" value="F:DNA-binding transcription factor activity"/>
    <property type="evidence" value="ECO:0007669"/>
    <property type="project" value="TreeGrafter"/>
</dbReference>
<sequence>MDVSTEDNLNLNLNKNNTNTEVIDKEHEHSYEGDGAAKELLHLNDHDYFTLTTPQSTSKTPQKKQRTHSVKITQLKAVYNCKSCGYRTMDRDTFSKHHCDLKTVPCTKCDTNKVPDGYNKCPKCSYINKNPASLKVHMRIHEKGNPYKCTECDYSGKDCKSLILHYGRMKNLNCGCGYRTHVKKHFESHLRSHTGEKPYSCAICCFACSDRAGLSRHILKKHDCV</sequence>
<keyword evidence="10" id="KW-1185">Reference proteome</keyword>
<dbReference type="OrthoDB" id="3561125at2759"/>
<dbReference type="PROSITE" id="PS50157">
    <property type="entry name" value="ZINC_FINGER_C2H2_2"/>
    <property type="match status" value="2"/>
</dbReference>
<gene>
    <name evidence="11 12" type="primary">LOC111351342</name>
</gene>
<evidence type="ECO:0000313" key="10">
    <source>
        <dbReference type="Proteomes" id="UP000301870"/>
    </source>
</evidence>
<dbReference type="InterPro" id="IPR013087">
    <property type="entry name" value="Znf_C2H2_type"/>
</dbReference>
<dbReference type="Gene3D" id="3.30.160.60">
    <property type="entry name" value="Classic Zinc Finger"/>
    <property type="match status" value="2"/>
</dbReference>
<dbReference type="AlphaFoldDB" id="A0A9J7DVN2"/>
<organism evidence="10 12">
    <name type="scientific">Spodoptera litura</name>
    <name type="common">Asian cotton leafworm</name>
    <dbReference type="NCBI Taxonomy" id="69820"/>
    <lineage>
        <taxon>Eukaryota</taxon>
        <taxon>Metazoa</taxon>
        <taxon>Ecdysozoa</taxon>
        <taxon>Arthropoda</taxon>
        <taxon>Hexapoda</taxon>
        <taxon>Insecta</taxon>
        <taxon>Pterygota</taxon>
        <taxon>Neoptera</taxon>
        <taxon>Endopterygota</taxon>
        <taxon>Lepidoptera</taxon>
        <taxon>Glossata</taxon>
        <taxon>Ditrysia</taxon>
        <taxon>Noctuoidea</taxon>
        <taxon>Noctuidae</taxon>
        <taxon>Amphipyrinae</taxon>
        <taxon>Spodoptera</taxon>
    </lineage>
</organism>
<keyword evidence="2" id="KW-0479">Metal-binding</keyword>
<dbReference type="InterPro" id="IPR050589">
    <property type="entry name" value="Ikaros_C2H2-ZF"/>
</dbReference>
<comment type="subcellular location">
    <subcellularLocation>
        <location evidence="1">Nucleus</location>
    </subcellularLocation>
</comment>
<evidence type="ECO:0000256" key="2">
    <source>
        <dbReference type="ARBA" id="ARBA00022723"/>
    </source>
</evidence>
<evidence type="ECO:0000256" key="5">
    <source>
        <dbReference type="ARBA" id="ARBA00022833"/>
    </source>
</evidence>
<evidence type="ECO:0000313" key="11">
    <source>
        <dbReference type="RefSeq" id="XP_022819015.1"/>
    </source>
</evidence>
<feature type="domain" description="C2H2-type" evidence="9">
    <location>
        <begin position="119"/>
        <end position="146"/>
    </location>
</feature>
<dbReference type="GO" id="GO:0005634">
    <property type="term" value="C:nucleus"/>
    <property type="evidence" value="ECO:0007669"/>
    <property type="project" value="UniProtKB-SubCell"/>
</dbReference>
<keyword evidence="4 8" id="KW-0863">Zinc-finger</keyword>
<name>A0A9J7DVN2_SPOLT</name>
<dbReference type="GO" id="GO:0006357">
    <property type="term" value="P:regulation of transcription by RNA polymerase II"/>
    <property type="evidence" value="ECO:0007669"/>
    <property type="project" value="TreeGrafter"/>
</dbReference>
<evidence type="ECO:0000256" key="7">
    <source>
        <dbReference type="ARBA" id="ARBA00023242"/>
    </source>
</evidence>
<evidence type="ECO:0000256" key="1">
    <source>
        <dbReference type="ARBA" id="ARBA00004123"/>
    </source>
</evidence>
<protein>
    <submittedName>
        <fullName evidence="11 12">Zinc finger protein 64-like</fullName>
    </submittedName>
</protein>
<dbReference type="PROSITE" id="PS00028">
    <property type="entry name" value="ZINC_FINGER_C2H2_1"/>
    <property type="match status" value="1"/>
</dbReference>
<dbReference type="RefSeq" id="XP_022819016.1">
    <property type="nucleotide sequence ID" value="XM_022963248.1"/>
</dbReference>
<keyword evidence="3" id="KW-0677">Repeat</keyword>
<keyword evidence="6" id="KW-0238">DNA-binding</keyword>
<dbReference type="PANTHER" id="PTHR24404:SF114">
    <property type="entry name" value="KLUMPFUSS, ISOFORM B-RELATED"/>
    <property type="match status" value="1"/>
</dbReference>
<evidence type="ECO:0000259" key="9">
    <source>
        <dbReference type="PROSITE" id="PS50157"/>
    </source>
</evidence>
<dbReference type="GO" id="GO:0000978">
    <property type="term" value="F:RNA polymerase II cis-regulatory region sequence-specific DNA binding"/>
    <property type="evidence" value="ECO:0007669"/>
    <property type="project" value="TreeGrafter"/>
</dbReference>